<sequence length="399" mass="41343">MPTTVHRQESTTTVRKKQQGLLLALLLSCCLLGAAGGTEPSDAEAIADLARSLARPPSSWKAGGDACSLEGISCSTSGRVTAIDLAGMGLAGTLPSSLSSLTALESLRLGGNALSGAVPPLRAPSLTNLSLDGNAFTSLPRDFPRGMPALRHLSMDNLPLAPWPFPDAIAGCPSLRTFSASNASVTGPFPVAAALVIANLTSIRTLRLSQNMLTGVVPAALGRVASLRDISLSSNYLQGPVPHFSAGVAADVVAGNGFCLDEPGPCNAQVTTLLQVAERFGYPLYLARSWTGNDPCRGSWLGVECSSSSSDVDMIYLYDANLSGTIAPAIANLTGLRRLVLANNSLTGEIPEPLTTLRKLQLLDVTNNKLTGQLPKFKPSVRVLSDGNAFGEPPGAAQS</sequence>
<dbReference type="InterPro" id="IPR001611">
    <property type="entry name" value="Leu-rich_rpt"/>
</dbReference>
<comment type="subcellular location">
    <subcellularLocation>
        <location evidence="1">Membrane</location>
        <topology evidence="1">Single-pass membrane protein</topology>
    </subcellularLocation>
</comment>
<dbReference type="EMBL" id="CM029042">
    <property type="protein sequence ID" value="KAG2621631.1"/>
    <property type="molecule type" value="Genomic_DNA"/>
</dbReference>
<feature type="chain" id="PRO_5035756641" description="Leucine-rich repeat-containing N-terminal plant-type domain-containing protein" evidence="10">
    <location>
        <begin position="38"/>
        <end position="399"/>
    </location>
</feature>
<keyword evidence="3" id="KW-0812">Transmembrane</keyword>
<dbReference type="Pfam" id="PF08263">
    <property type="entry name" value="LRRNT_2"/>
    <property type="match status" value="2"/>
</dbReference>
<dbReference type="Proteomes" id="UP000823388">
    <property type="component" value="Chromosome 3N"/>
</dbReference>
<keyword evidence="13" id="KW-1185">Reference proteome</keyword>
<dbReference type="Gene3D" id="3.80.10.10">
    <property type="entry name" value="Ribonuclease Inhibitor"/>
    <property type="match status" value="2"/>
</dbReference>
<accession>A0A8T0UC45</accession>
<dbReference type="InterPro" id="IPR032675">
    <property type="entry name" value="LRR_dom_sf"/>
</dbReference>
<dbReference type="GO" id="GO:0016020">
    <property type="term" value="C:membrane"/>
    <property type="evidence" value="ECO:0007669"/>
    <property type="project" value="UniProtKB-SubCell"/>
</dbReference>
<dbReference type="PANTHER" id="PTHR47986:SF34">
    <property type="entry name" value="RECEPTOR-LIKE KINASE TMK2"/>
    <property type="match status" value="1"/>
</dbReference>
<evidence type="ECO:0000256" key="5">
    <source>
        <dbReference type="ARBA" id="ARBA00022737"/>
    </source>
</evidence>
<proteinExistence type="predicted"/>
<evidence type="ECO:0000256" key="3">
    <source>
        <dbReference type="ARBA" id="ARBA00022692"/>
    </source>
</evidence>
<dbReference type="OrthoDB" id="682222at2759"/>
<reference evidence="12" key="1">
    <citation type="submission" date="2020-05" db="EMBL/GenBank/DDBJ databases">
        <title>WGS assembly of Panicum virgatum.</title>
        <authorList>
            <person name="Lovell J.T."/>
            <person name="Jenkins J."/>
            <person name="Shu S."/>
            <person name="Juenger T.E."/>
            <person name="Schmutz J."/>
        </authorList>
    </citation>
    <scope>NUCLEOTIDE SEQUENCE</scope>
    <source>
        <strain evidence="12">AP13</strain>
    </source>
</reference>
<keyword evidence="2" id="KW-0433">Leucine-rich repeat</keyword>
<evidence type="ECO:0000259" key="11">
    <source>
        <dbReference type="Pfam" id="PF08263"/>
    </source>
</evidence>
<evidence type="ECO:0000313" key="12">
    <source>
        <dbReference type="EMBL" id="KAG2621631.1"/>
    </source>
</evidence>
<comment type="caution">
    <text evidence="12">The sequence shown here is derived from an EMBL/GenBank/DDBJ whole genome shotgun (WGS) entry which is preliminary data.</text>
</comment>
<dbReference type="FunFam" id="3.80.10.10:FF:000129">
    <property type="entry name" value="Leucine-rich repeat receptor-like kinase"/>
    <property type="match status" value="1"/>
</dbReference>
<evidence type="ECO:0000256" key="10">
    <source>
        <dbReference type="SAM" id="SignalP"/>
    </source>
</evidence>
<evidence type="ECO:0000256" key="7">
    <source>
        <dbReference type="ARBA" id="ARBA00023136"/>
    </source>
</evidence>
<dbReference type="SUPFAM" id="SSF52047">
    <property type="entry name" value="RNI-like"/>
    <property type="match status" value="1"/>
</dbReference>
<keyword evidence="6" id="KW-1133">Transmembrane helix</keyword>
<dbReference type="PANTHER" id="PTHR47986">
    <property type="entry name" value="OSJNBA0070M12.3 PROTEIN"/>
    <property type="match status" value="1"/>
</dbReference>
<keyword evidence="5" id="KW-0677">Repeat</keyword>
<dbReference type="AlphaFoldDB" id="A0A8T0UC45"/>
<dbReference type="InterPro" id="IPR013210">
    <property type="entry name" value="LRR_N_plant-typ"/>
</dbReference>
<protein>
    <recommendedName>
        <fullName evidence="11">Leucine-rich repeat-containing N-terminal plant-type domain-containing protein</fullName>
    </recommendedName>
</protein>
<evidence type="ECO:0000256" key="1">
    <source>
        <dbReference type="ARBA" id="ARBA00004167"/>
    </source>
</evidence>
<evidence type="ECO:0000256" key="2">
    <source>
        <dbReference type="ARBA" id="ARBA00022614"/>
    </source>
</evidence>
<evidence type="ECO:0000256" key="4">
    <source>
        <dbReference type="ARBA" id="ARBA00022729"/>
    </source>
</evidence>
<dbReference type="Pfam" id="PF00560">
    <property type="entry name" value="LRR_1"/>
    <property type="match status" value="2"/>
</dbReference>
<feature type="signal peptide" evidence="10">
    <location>
        <begin position="1"/>
        <end position="37"/>
    </location>
</feature>
<evidence type="ECO:0000256" key="9">
    <source>
        <dbReference type="ARBA" id="ARBA00023180"/>
    </source>
</evidence>
<dbReference type="PROSITE" id="PS51257">
    <property type="entry name" value="PROKAR_LIPOPROTEIN"/>
    <property type="match status" value="1"/>
</dbReference>
<name>A0A8T0UC45_PANVG</name>
<evidence type="ECO:0000256" key="6">
    <source>
        <dbReference type="ARBA" id="ARBA00022989"/>
    </source>
</evidence>
<feature type="domain" description="Leucine-rich repeat-containing N-terminal plant-type" evidence="11">
    <location>
        <begin position="40"/>
        <end position="75"/>
    </location>
</feature>
<evidence type="ECO:0000313" key="13">
    <source>
        <dbReference type="Proteomes" id="UP000823388"/>
    </source>
</evidence>
<keyword evidence="7" id="KW-0472">Membrane</keyword>
<gene>
    <name evidence="12" type="ORF">PVAP13_3NG315300</name>
</gene>
<dbReference type="InterPro" id="IPR052422">
    <property type="entry name" value="Auxin_Ser/Thr_Kinase"/>
</dbReference>
<feature type="domain" description="Leucine-rich repeat-containing N-terminal plant-type" evidence="11">
    <location>
        <begin position="267"/>
        <end position="306"/>
    </location>
</feature>
<keyword evidence="4 10" id="KW-0732">Signal</keyword>
<organism evidence="12 13">
    <name type="scientific">Panicum virgatum</name>
    <name type="common">Blackwell switchgrass</name>
    <dbReference type="NCBI Taxonomy" id="38727"/>
    <lineage>
        <taxon>Eukaryota</taxon>
        <taxon>Viridiplantae</taxon>
        <taxon>Streptophyta</taxon>
        <taxon>Embryophyta</taxon>
        <taxon>Tracheophyta</taxon>
        <taxon>Spermatophyta</taxon>
        <taxon>Magnoliopsida</taxon>
        <taxon>Liliopsida</taxon>
        <taxon>Poales</taxon>
        <taxon>Poaceae</taxon>
        <taxon>PACMAD clade</taxon>
        <taxon>Panicoideae</taxon>
        <taxon>Panicodae</taxon>
        <taxon>Paniceae</taxon>
        <taxon>Panicinae</taxon>
        <taxon>Panicum</taxon>
        <taxon>Panicum sect. Hiantes</taxon>
    </lineage>
</organism>
<keyword evidence="9" id="KW-0325">Glycoprotein</keyword>
<keyword evidence="8" id="KW-0675">Receptor</keyword>
<evidence type="ECO:0000256" key="8">
    <source>
        <dbReference type="ARBA" id="ARBA00023170"/>
    </source>
</evidence>